<sequence length="184" mass="21546">MRSSHDPQIGDWRSPVIDIYLSLDSSSRYQIAYTNMHRNHHTNGTHPGAHPETVTRHRISEPVARPFLRDLCAFLQIPLPDIEQYWQEHLRFDYNTHAANTGWGTSGWGEPPVQHIDDVLIFIRREDHRAMTEGRPNRFETLYDELCDREYTLSPKGMVITRNGHTIRVLGHEDVRELFDDLHI</sequence>
<keyword evidence="2" id="KW-1185">Reference proteome</keyword>
<organism evidence="1 2">
    <name type="scientific">Fistulina hepatica ATCC 64428</name>
    <dbReference type="NCBI Taxonomy" id="1128425"/>
    <lineage>
        <taxon>Eukaryota</taxon>
        <taxon>Fungi</taxon>
        <taxon>Dikarya</taxon>
        <taxon>Basidiomycota</taxon>
        <taxon>Agaricomycotina</taxon>
        <taxon>Agaricomycetes</taxon>
        <taxon>Agaricomycetidae</taxon>
        <taxon>Agaricales</taxon>
        <taxon>Fistulinaceae</taxon>
        <taxon>Fistulina</taxon>
    </lineage>
</organism>
<dbReference type="AlphaFoldDB" id="A0A0D7A6Q0"/>
<name>A0A0D7A6Q0_9AGAR</name>
<protein>
    <submittedName>
        <fullName evidence="1">Uncharacterized protein</fullName>
    </submittedName>
</protein>
<reference evidence="1 2" key="1">
    <citation type="journal article" date="2015" name="Fungal Genet. Biol.">
        <title>Evolution of novel wood decay mechanisms in Agaricales revealed by the genome sequences of Fistulina hepatica and Cylindrobasidium torrendii.</title>
        <authorList>
            <person name="Floudas D."/>
            <person name="Held B.W."/>
            <person name="Riley R."/>
            <person name="Nagy L.G."/>
            <person name="Koehler G."/>
            <person name="Ransdell A.S."/>
            <person name="Younus H."/>
            <person name="Chow J."/>
            <person name="Chiniquy J."/>
            <person name="Lipzen A."/>
            <person name="Tritt A."/>
            <person name="Sun H."/>
            <person name="Haridas S."/>
            <person name="LaButti K."/>
            <person name="Ohm R.A."/>
            <person name="Kues U."/>
            <person name="Blanchette R.A."/>
            <person name="Grigoriev I.V."/>
            <person name="Minto R.E."/>
            <person name="Hibbett D.S."/>
        </authorList>
    </citation>
    <scope>NUCLEOTIDE SEQUENCE [LARGE SCALE GENOMIC DNA]</scope>
    <source>
        <strain evidence="1 2">ATCC 64428</strain>
    </source>
</reference>
<dbReference type="Proteomes" id="UP000054144">
    <property type="component" value="Unassembled WGS sequence"/>
</dbReference>
<gene>
    <name evidence="1" type="ORF">FISHEDRAFT_75575</name>
</gene>
<proteinExistence type="predicted"/>
<dbReference type="EMBL" id="KN882029">
    <property type="protein sequence ID" value="KIY46483.1"/>
    <property type="molecule type" value="Genomic_DNA"/>
</dbReference>
<evidence type="ECO:0000313" key="1">
    <source>
        <dbReference type="EMBL" id="KIY46483.1"/>
    </source>
</evidence>
<evidence type="ECO:0000313" key="2">
    <source>
        <dbReference type="Proteomes" id="UP000054144"/>
    </source>
</evidence>
<accession>A0A0D7A6Q0</accession>